<accession>A0AAV7Q2H0</accession>
<dbReference type="Proteomes" id="UP001066276">
    <property type="component" value="Chromosome 6"/>
</dbReference>
<name>A0AAV7Q2H0_PLEWA</name>
<sequence>MDSTLLDLNMHIQEPTDHGAVFLADVEMSKLGEVAPRTTEEILISIRHLKPATTPGSKGILDEFYQTYADTLADRLLEVPPAPNLIKHYRVRERALSSRPFSENEHTRCLGRRCLRYTRGVYTEGYRTGSRVQGTNPQPGGRRYGPQRRPFPPQYKSHRYSSLPHPAKEAGPLTPRGAPVTALPGSRRWKRRPLRTGSPITRSNGGREGGGGNKGRTRLPQSVVYF</sequence>
<keyword evidence="3" id="KW-1185">Reference proteome</keyword>
<organism evidence="2 3">
    <name type="scientific">Pleurodeles waltl</name>
    <name type="common">Iberian ribbed newt</name>
    <dbReference type="NCBI Taxonomy" id="8319"/>
    <lineage>
        <taxon>Eukaryota</taxon>
        <taxon>Metazoa</taxon>
        <taxon>Chordata</taxon>
        <taxon>Craniata</taxon>
        <taxon>Vertebrata</taxon>
        <taxon>Euteleostomi</taxon>
        <taxon>Amphibia</taxon>
        <taxon>Batrachia</taxon>
        <taxon>Caudata</taxon>
        <taxon>Salamandroidea</taxon>
        <taxon>Salamandridae</taxon>
        <taxon>Pleurodelinae</taxon>
        <taxon>Pleurodeles</taxon>
    </lineage>
</organism>
<evidence type="ECO:0000313" key="2">
    <source>
        <dbReference type="EMBL" id="KAJ1134444.1"/>
    </source>
</evidence>
<comment type="caution">
    <text evidence="2">The sequence shown here is derived from an EMBL/GenBank/DDBJ whole genome shotgun (WGS) entry which is preliminary data.</text>
</comment>
<evidence type="ECO:0000256" key="1">
    <source>
        <dbReference type="SAM" id="MobiDB-lite"/>
    </source>
</evidence>
<dbReference type="EMBL" id="JANPWB010000010">
    <property type="protein sequence ID" value="KAJ1134444.1"/>
    <property type="molecule type" value="Genomic_DNA"/>
</dbReference>
<evidence type="ECO:0000313" key="3">
    <source>
        <dbReference type="Proteomes" id="UP001066276"/>
    </source>
</evidence>
<protein>
    <submittedName>
        <fullName evidence="2">Uncharacterized protein</fullName>
    </submittedName>
</protein>
<proteinExistence type="predicted"/>
<gene>
    <name evidence="2" type="ORF">NDU88_000896</name>
</gene>
<feature type="region of interest" description="Disordered" evidence="1">
    <location>
        <begin position="127"/>
        <end position="226"/>
    </location>
</feature>
<dbReference type="AlphaFoldDB" id="A0AAV7Q2H0"/>
<reference evidence="2" key="1">
    <citation type="journal article" date="2022" name="bioRxiv">
        <title>Sequencing and chromosome-scale assembly of the giantPleurodeles waltlgenome.</title>
        <authorList>
            <person name="Brown T."/>
            <person name="Elewa A."/>
            <person name="Iarovenko S."/>
            <person name="Subramanian E."/>
            <person name="Araus A.J."/>
            <person name="Petzold A."/>
            <person name="Susuki M."/>
            <person name="Suzuki K.-i.T."/>
            <person name="Hayashi T."/>
            <person name="Toyoda A."/>
            <person name="Oliveira C."/>
            <person name="Osipova E."/>
            <person name="Leigh N.D."/>
            <person name="Simon A."/>
            <person name="Yun M.H."/>
        </authorList>
    </citation>
    <scope>NUCLEOTIDE SEQUENCE</scope>
    <source>
        <strain evidence="2">20211129_DDA</strain>
        <tissue evidence="2">Liver</tissue>
    </source>
</reference>